<reference evidence="2" key="1">
    <citation type="submission" date="2021-01" db="UniProtKB">
        <authorList>
            <consortium name="EnsemblMetazoa"/>
        </authorList>
    </citation>
    <scope>IDENTIFICATION</scope>
</reference>
<feature type="region of interest" description="Disordered" evidence="1">
    <location>
        <begin position="1"/>
        <end position="45"/>
    </location>
</feature>
<organism evidence="2 3">
    <name type="scientific">Clytia hemisphaerica</name>
    <dbReference type="NCBI Taxonomy" id="252671"/>
    <lineage>
        <taxon>Eukaryota</taxon>
        <taxon>Metazoa</taxon>
        <taxon>Cnidaria</taxon>
        <taxon>Hydrozoa</taxon>
        <taxon>Hydroidolina</taxon>
        <taxon>Leptothecata</taxon>
        <taxon>Obeliida</taxon>
        <taxon>Clytiidae</taxon>
        <taxon>Clytia</taxon>
    </lineage>
</organism>
<feature type="compositionally biased region" description="Acidic residues" evidence="1">
    <location>
        <begin position="26"/>
        <end position="45"/>
    </location>
</feature>
<dbReference type="EnsemblMetazoa" id="CLYHEMT012860.2">
    <property type="protein sequence ID" value="CLYHEMP012860.2"/>
    <property type="gene ID" value="CLYHEMG012860"/>
</dbReference>
<feature type="compositionally biased region" description="Basic and acidic residues" evidence="1">
    <location>
        <begin position="14"/>
        <end position="25"/>
    </location>
</feature>
<dbReference type="OrthoDB" id="5988235at2759"/>
<evidence type="ECO:0000256" key="1">
    <source>
        <dbReference type="SAM" id="MobiDB-lite"/>
    </source>
</evidence>
<sequence>MRHHDDEDDFYDDQYEHMKDVLGMEEREDLGGGEEEEIDKNKEDEDLVATEYEYEQEVKVKLIPVSQWSWEMNTEDRLAQASLLEKKYKELLAILNVKRNYEIEVAREEYHKSKVRAKSRVYESKTVIGGTMVGCIGRF</sequence>
<dbReference type="AlphaFoldDB" id="A0A7M5WTE8"/>
<accession>A0A7M5WTE8</accession>
<proteinExistence type="predicted"/>
<feature type="compositionally biased region" description="Acidic residues" evidence="1">
    <location>
        <begin position="1"/>
        <end position="13"/>
    </location>
</feature>
<name>A0A7M5WTE8_9CNID</name>
<dbReference type="Proteomes" id="UP000594262">
    <property type="component" value="Unplaced"/>
</dbReference>
<evidence type="ECO:0000313" key="2">
    <source>
        <dbReference type="EnsemblMetazoa" id="CLYHEMP012860.2"/>
    </source>
</evidence>
<protein>
    <submittedName>
        <fullName evidence="2">Uncharacterized protein</fullName>
    </submittedName>
</protein>
<evidence type="ECO:0000313" key="3">
    <source>
        <dbReference type="Proteomes" id="UP000594262"/>
    </source>
</evidence>
<keyword evidence="3" id="KW-1185">Reference proteome</keyword>